<evidence type="ECO:0000313" key="1">
    <source>
        <dbReference type="EMBL" id="MBX64568.1"/>
    </source>
</evidence>
<dbReference type="EMBL" id="GGEC01084084">
    <property type="protein sequence ID" value="MBX64568.1"/>
    <property type="molecule type" value="Transcribed_RNA"/>
</dbReference>
<sequence>MCFFLSLVAALFLGLSLLWLLALLLMLLTPLMQKGPSFYREWMLDHDHCLLLDDSN</sequence>
<protein>
    <submittedName>
        <fullName evidence="1">Uncharacterized protein</fullName>
    </submittedName>
</protein>
<dbReference type="AlphaFoldDB" id="A0A2P2QC42"/>
<accession>A0A2P2QC42</accession>
<name>A0A2P2QC42_RHIMU</name>
<organism evidence="1">
    <name type="scientific">Rhizophora mucronata</name>
    <name type="common">Asiatic mangrove</name>
    <dbReference type="NCBI Taxonomy" id="61149"/>
    <lineage>
        <taxon>Eukaryota</taxon>
        <taxon>Viridiplantae</taxon>
        <taxon>Streptophyta</taxon>
        <taxon>Embryophyta</taxon>
        <taxon>Tracheophyta</taxon>
        <taxon>Spermatophyta</taxon>
        <taxon>Magnoliopsida</taxon>
        <taxon>eudicotyledons</taxon>
        <taxon>Gunneridae</taxon>
        <taxon>Pentapetalae</taxon>
        <taxon>rosids</taxon>
        <taxon>fabids</taxon>
        <taxon>Malpighiales</taxon>
        <taxon>Rhizophoraceae</taxon>
        <taxon>Rhizophora</taxon>
    </lineage>
</organism>
<reference evidence="1" key="1">
    <citation type="submission" date="2018-02" db="EMBL/GenBank/DDBJ databases">
        <title>Rhizophora mucronata_Transcriptome.</title>
        <authorList>
            <person name="Meera S.P."/>
            <person name="Sreeshan A."/>
            <person name="Augustine A."/>
        </authorList>
    </citation>
    <scope>NUCLEOTIDE SEQUENCE</scope>
    <source>
        <tissue evidence="1">Leaf</tissue>
    </source>
</reference>
<proteinExistence type="predicted"/>